<dbReference type="PROSITE" id="PS51273">
    <property type="entry name" value="GATASE_TYPE_1"/>
    <property type="match status" value="1"/>
</dbReference>
<protein>
    <submittedName>
        <fullName evidence="2">GMP synthase (Glutamine-hydrolysing)</fullName>
    </submittedName>
</protein>
<organism evidence="2 3">
    <name type="scientific">Halogranum rubrum</name>
    <dbReference type="NCBI Taxonomy" id="553466"/>
    <lineage>
        <taxon>Archaea</taxon>
        <taxon>Methanobacteriati</taxon>
        <taxon>Methanobacteriota</taxon>
        <taxon>Stenosarchaea group</taxon>
        <taxon>Halobacteria</taxon>
        <taxon>Halobacteriales</taxon>
        <taxon>Haloferacaceae</taxon>
    </lineage>
</organism>
<name>A0A1I4FY14_9EURY</name>
<accession>A0A1I4FY14</accession>
<dbReference type="AlphaFoldDB" id="A0A1I4FY14"/>
<feature type="domain" description="Glutamine amidotransferase" evidence="1">
    <location>
        <begin position="54"/>
        <end position="188"/>
    </location>
</feature>
<dbReference type="PANTHER" id="PTHR42695">
    <property type="entry name" value="GLUTAMINE AMIDOTRANSFERASE YLR126C-RELATED"/>
    <property type="match status" value="1"/>
</dbReference>
<dbReference type="CDD" id="cd01741">
    <property type="entry name" value="GATase1_1"/>
    <property type="match status" value="1"/>
</dbReference>
<dbReference type="InterPro" id="IPR044992">
    <property type="entry name" value="ChyE-like"/>
</dbReference>
<dbReference type="InterPro" id="IPR029062">
    <property type="entry name" value="Class_I_gatase-like"/>
</dbReference>
<reference evidence="3" key="1">
    <citation type="submission" date="2016-10" db="EMBL/GenBank/DDBJ databases">
        <authorList>
            <person name="Varghese N."/>
            <person name="Submissions S."/>
        </authorList>
    </citation>
    <scope>NUCLEOTIDE SEQUENCE [LARGE SCALE GENOMIC DNA]</scope>
    <source>
        <strain evidence="3">CGMCC 1.7738</strain>
    </source>
</reference>
<sequence length="225" mass="24892">MLLVLENEVDRDKRYFVPEISRHLPEHRVHDVAHGDVPKIDDVGELAGVTGDDESELDGVILSGSTAGVYESSDYPWMDDLRTLVRSLVDAEIPTLGVCFGHQLANDALGGSVEHRGLTAELVDAELADDPLFDGVSSTLPMVHGDHVTELGERMEPIASADYYPYLGSRHEDAPLWTVQYHPEFTDRLLPRIADDFGWEGSRDFSAVTVERTFENFARLAGSDV</sequence>
<dbReference type="STRING" id="553466.SAMN04487950_2896"/>
<evidence type="ECO:0000259" key="1">
    <source>
        <dbReference type="Pfam" id="PF00117"/>
    </source>
</evidence>
<dbReference type="Pfam" id="PF00117">
    <property type="entry name" value="GATase"/>
    <property type="match status" value="1"/>
</dbReference>
<dbReference type="SUPFAM" id="SSF52317">
    <property type="entry name" value="Class I glutamine amidotransferase-like"/>
    <property type="match status" value="1"/>
</dbReference>
<dbReference type="InterPro" id="IPR017926">
    <property type="entry name" value="GATASE"/>
</dbReference>
<gene>
    <name evidence="2" type="ORF">SAMN04487950_2896</name>
</gene>
<dbReference type="GO" id="GO:0005829">
    <property type="term" value="C:cytosol"/>
    <property type="evidence" value="ECO:0007669"/>
    <property type="project" value="TreeGrafter"/>
</dbReference>
<evidence type="ECO:0000313" key="3">
    <source>
        <dbReference type="Proteomes" id="UP000199607"/>
    </source>
</evidence>
<proteinExistence type="predicted"/>
<evidence type="ECO:0000313" key="2">
    <source>
        <dbReference type="EMBL" id="SFL22369.1"/>
    </source>
</evidence>
<keyword evidence="3" id="KW-1185">Reference proteome</keyword>
<dbReference type="Gene3D" id="3.40.50.880">
    <property type="match status" value="1"/>
</dbReference>
<dbReference type="RefSeq" id="WP_089870141.1">
    <property type="nucleotide sequence ID" value="NZ_FOTC01000003.1"/>
</dbReference>
<dbReference type="Proteomes" id="UP000199607">
    <property type="component" value="Unassembled WGS sequence"/>
</dbReference>
<dbReference type="EMBL" id="FOTC01000003">
    <property type="protein sequence ID" value="SFL22369.1"/>
    <property type="molecule type" value="Genomic_DNA"/>
</dbReference>
<dbReference type="PANTHER" id="PTHR42695:SF5">
    <property type="entry name" value="GLUTAMINE AMIDOTRANSFERASE YLR126C-RELATED"/>
    <property type="match status" value="1"/>
</dbReference>